<comment type="subcellular location">
    <subcellularLocation>
        <location evidence="1">Cell membrane</location>
        <topology evidence="1">Multi-pass membrane protein</topology>
    </subcellularLocation>
</comment>
<protein>
    <recommendedName>
        <fullName evidence="1">Probable queuosine precursor transporter</fullName>
        <shortName evidence="1">Q precursor transporter</shortName>
    </recommendedName>
</protein>
<feature type="transmembrane region" description="Helical" evidence="1">
    <location>
        <begin position="146"/>
        <end position="171"/>
    </location>
</feature>
<feature type="transmembrane region" description="Helical" evidence="1">
    <location>
        <begin position="7"/>
        <end position="27"/>
    </location>
</feature>
<dbReference type="AlphaFoldDB" id="C5EYU3"/>
<gene>
    <name evidence="2" type="ORF">HPMG_00898</name>
</gene>
<dbReference type="InterPro" id="IPR003744">
    <property type="entry name" value="YhhQ"/>
</dbReference>
<dbReference type="HOGENOM" id="CLU_075503_3_0_7"/>
<evidence type="ECO:0000313" key="3">
    <source>
        <dbReference type="Proteomes" id="UP000003953"/>
    </source>
</evidence>
<dbReference type="HAMAP" id="MF_02088">
    <property type="entry name" value="Q_prec_transport"/>
    <property type="match status" value="1"/>
</dbReference>
<keyword evidence="1" id="KW-1133">Transmembrane helix</keyword>
<dbReference type="PANTHER" id="PTHR34300">
    <property type="entry name" value="QUEUOSINE PRECURSOR TRANSPORTER-RELATED"/>
    <property type="match status" value="1"/>
</dbReference>
<sequence>MQMSFGIKFISVAIFMFLIVASNYLVQFPINDFFTYGAILYPFTFLLADILAEKHSKEEVLKVVRIGIFCAFIPSMFLAEFRIALASVSAFFVSQQADIYVFYWLKSKFPKLWWLRNVGSTAFSQFVDTVVFFHIAFLFVMPWQNILMLIAGDYLIKFILAFLNTPLFYLFAIRMQNFLGICAK</sequence>
<dbReference type="GO" id="GO:0005886">
    <property type="term" value="C:plasma membrane"/>
    <property type="evidence" value="ECO:0007669"/>
    <property type="project" value="UniProtKB-SubCell"/>
</dbReference>
<feature type="transmembrane region" description="Helical" evidence="1">
    <location>
        <begin position="117"/>
        <end position="140"/>
    </location>
</feature>
<organism evidence="2 3">
    <name type="scientific">Helicobacter pullorum MIT 98-5489</name>
    <dbReference type="NCBI Taxonomy" id="537972"/>
    <lineage>
        <taxon>Bacteria</taxon>
        <taxon>Pseudomonadati</taxon>
        <taxon>Campylobacterota</taxon>
        <taxon>Epsilonproteobacteria</taxon>
        <taxon>Campylobacterales</taxon>
        <taxon>Helicobacteraceae</taxon>
        <taxon>Helicobacter</taxon>
    </lineage>
</organism>
<keyword evidence="1" id="KW-0812">Transmembrane</keyword>
<feature type="transmembrane region" description="Helical" evidence="1">
    <location>
        <begin position="33"/>
        <end position="51"/>
    </location>
</feature>
<keyword evidence="1" id="KW-0472">Membrane</keyword>
<dbReference type="EMBL" id="DS990442">
    <property type="protein sequence ID" value="EEQ63441.1"/>
    <property type="molecule type" value="Genomic_DNA"/>
</dbReference>
<evidence type="ECO:0000313" key="2">
    <source>
        <dbReference type="EMBL" id="EEQ63441.1"/>
    </source>
</evidence>
<evidence type="ECO:0000256" key="1">
    <source>
        <dbReference type="HAMAP-Rule" id="MF_02088"/>
    </source>
</evidence>
<keyword evidence="1" id="KW-0813">Transport</keyword>
<keyword evidence="1" id="KW-1003">Cell membrane</keyword>
<reference evidence="3" key="1">
    <citation type="journal article" date="2014" name="Genome Announc.">
        <title>Draft genome sequences of six enterohepatic helicobacter species isolated from humans and one from rhesus macaques.</title>
        <authorList>
            <person name="Shen Z."/>
            <person name="Sheh A."/>
            <person name="Young S.K."/>
            <person name="Abouelliel A."/>
            <person name="Ward D.V."/>
            <person name="Earl A.M."/>
            <person name="Fox J.G."/>
        </authorList>
    </citation>
    <scope>NUCLEOTIDE SEQUENCE [LARGE SCALE GENOMIC DNA]</scope>
    <source>
        <strain evidence="3">MIT 98-5489</strain>
    </source>
</reference>
<dbReference type="GO" id="GO:0022857">
    <property type="term" value="F:transmembrane transporter activity"/>
    <property type="evidence" value="ECO:0007669"/>
    <property type="project" value="UniProtKB-UniRule"/>
</dbReference>
<dbReference type="Proteomes" id="UP000003953">
    <property type="component" value="Unassembled WGS sequence"/>
</dbReference>
<accession>C5EYU3</accession>
<dbReference type="NCBIfam" id="TIGR00697">
    <property type="entry name" value="queuosine precursor transporter"/>
    <property type="match status" value="1"/>
</dbReference>
<keyword evidence="3" id="KW-1185">Reference proteome</keyword>
<dbReference type="PANTHER" id="PTHR34300:SF2">
    <property type="entry name" value="QUEUOSINE PRECURSOR TRANSPORTER-RELATED"/>
    <property type="match status" value="1"/>
</dbReference>
<dbReference type="Pfam" id="PF02592">
    <property type="entry name" value="Vut_1"/>
    <property type="match status" value="1"/>
</dbReference>
<comment type="similarity">
    <text evidence="1">Belongs to the vitamin uptake transporter (VUT/ECF) (TC 2.A.88) family. Q precursor transporter subfamily.</text>
</comment>
<feature type="transmembrane region" description="Helical" evidence="1">
    <location>
        <begin position="85"/>
        <end position="105"/>
    </location>
</feature>
<name>C5EYU3_9HELI</name>
<dbReference type="eggNOG" id="COG1738">
    <property type="taxonomic scope" value="Bacteria"/>
</dbReference>
<comment type="function">
    <text evidence="1">Involved in the import of queuosine (Q) precursors, required for Q precursor salvage.</text>
</comment>
<proteinExistence type="inferred from homology"/>